<dbReference type="AlphaFoldDB" id="A0A1F5YZG6"/>
<feature type="transmembrane region" description="Helical" evidence="1">
    <location>
        <begin position="120"/>
        <end position="140"/>
    </location>
</feature>
<accession>A0A1F5YZG6</accession>
<feature type="transmembrane region" description="Helical" evidence="1">
    <location>
        <begin position="241"/>
        <end position="259"/>
    </location>
</feature>
<dbReference type="InterPro" id="IPR037185">
    <property type="entry name" value="EmrE-like"/>
</dbReference>
<sequence>MPWGIFLIINLSAATIREYFNKQIADRIDPFTGYLHLLGFTSFWMAIFNFIVFRKLPVFDVTVALSGVFFITGFIGYLSAVKYSLSQSILFQSYSILVTVMLTAIFLGEGRYLDVTTITGQKIVGGGVLAFMALWFLLRTDKKSEERLEKKWLIFILITIFSIGVGAFSSLFFIRKYSPVTVIYNQTLSFTLVIIVNLLMRKRIFLPMKLTKLTFTCSIFSSIAVLSFFEALKSVPAAKFLPLQQVSLVILTMITSIIFFNEKKFFTGKRLLGMGLGLIGIVLLVTG</sequence>
<feature type="transmembrane region" description="Helical" evidence="1">
    <location>
        <begin position="271"/>
        <end position="286"/>
    </location>
</feature>
<protein>
    <recommendedName>
        <fullName evidence="2">EamA domain-containing protein</fullName>
    </recommendedName>
</protein>
<gene>
    <name evidence="3" type="ORF">A2777_00240</name>
</gene>
<keyword evidence="1" id="KW-0472">Membrane</keyword>
<evidence type="ECO:0000313" key="3">
    <source>
        <dbReference type="EMBL" id="OGG05526.1"/>
    </source>
</evidence>
<feature type="transmembrane region" description="Helical" evidence="1">
    <location>
        <begin position="212"/>
        <end position="229"/>
    </location>
</feature>
<dbReference type="Proteomes" id="UP000177354">
    <property type="component" value="Unassembled WGS sequence"/>
</dbReference>
<dbReference type="InterPro" id="IPR000620">
    <property type="entry name" value="EamA_dom"/>
</dbReference>
<feature type="transmembrane region" description="Helical" evidence="1">
    <location>
        <begin position="180"/>
        <end position="200"/>
    </location>
</feature>
<organism evidence="3 4">
    <name type="scientific">Candidatus Gottesmanbacteria bacterium RIFCSPHIGHO2_01_FULL_40_15</name>
    <dbReference type="NCBI Taxonomy" id="1798376"/>
    <lineage>
        <taxon>Bacteria</taxon>
        <taxon>Candidatus Gottesmaniibacteriota</taxon>
    </lineage>
</organism>
<comment type="caution">
    <text evidence="3">The sequence shown here is derived from an EMBL/GenBank/DDBJ whole genome shotgun (WGS) entry which is preliminary data.</text>
</comment>
<dbReference type="EMBL" id="MFJF01000031">
    <property type="protein sequence ID" value="OGG05526.1"/>
    <property type="molecule type" value="Genomic_DNA"/>
</dbReference>
<dbReference type="SUPFAM" id="SSF103481">
    <property type="entry name" value="Multidrug resistance efflux transporter EmrE"/>
    <property type="match status" value="1"/>
</dbReference>
<feature type="domain" description="EamA" evidence="2">
    <location>
        <begin position="151"/>
        <end position="285"/>
    </location>
</feature>
<dbReference type="GO" id="GO:0016020">
    <property type="term" value="C:membrane"/>
    <property type="evidence" value="ECO:0007669"/>
    <property type="project" value="InterPro"/>
</dbReference>
<keyword evidence="1" id="KW-1133">Transmembrane helix</keyword>
<keyword evidence="1" id="KW-0812">Transmembrane</keyword>
<reference evidence="3 4" key="1">
    <citation type="journal article" date="2016" name="Nat. Commun.">
        <title>Thousands of microbial genomes shed light on interconnected biogeochemical processes in an aquifer system.</title>
        <authorList>
            <person name="Anantharaman K."/>
            <person name="Brown C.T."/>
            <person name="Hug L.A."/>
            <person name="Sharon I."/>
            <person name="Castelle C.J."/>
            <person name="Probst A.J."/>
            <person name="Thomas B.C."/>
            <person name="Singh A."/>
            <person name="Wilkins M.J."/>
            <person name="Karaoz U."/>
            <person name="Brodie E.L."/>
            <person name="Williams K.H."/>
            <person name="Hubbard S.S."/>
            <person name="Banfield J.F."/>
        </authorList>
    </citation>
    <scope>NUCLEOTIDE SEQUENCE [LARGE SCALE GENOMIC DNA]</scope>
</reference>
<evidence type="ECO:0000259" key="2">
    <source>
        <dbReference type="Pfam" id="PF00892"/>
    </source>
</evidence>
<dbReference type="Pfam" id="PF00892">
    <property type="entry name" value="EamA"/>
    <property type="match status" value="1"/>
</dbReference>
<feature type="transmembrane region" description="Helical" evidence="1">
    <location>
        <begin position="89"/>
        <end position="108"/>
    </location>
</feature>
<name>A0A1F5YZG6_9BACT</name>
<feature type="transmembrane region" description="Helical" evidence="1">
    <location>
        <begin position="31"/>
        <end position="52"/>
    </location>
</feature>
<feature type="transmembrane region" description="Helical" evidence="1">
    <location>
        <begin position="58"/>
        <end position="77"/>
    </location>
</feature>
<feature type="transmembrane region" description="Helical" evidence="1">
    <location>
        <begin position="152"/>
        <end position="174"/>
    </location>
</feature>
<proteinExistence type="predicted"/>
<evidence type="ECO:0000313" key="4">
    <source>
        <dbReference type="Proteomes" id="UP000177354"/>
    </source>
</evidence>
<evidence type="ECO:0000256" key="1">
    <source>
        <dbReference type="SAM" id="Phobius"/>
    </source>
</evidence>